<protein>
    <recommendedName>
        <fullName evidence="4">Fibrobacter succinogenes major paralogous domain-containing protein</fullName>
    </recommendedName>
</protein>
<dbReference type="EMBL" id="CP040442">
    <property type="protein sequence ID" value="QOW10697.1"/>
    <property type="molecule type" value="Genomic_DNA"/>
</dbReference>
<dbReference type="Proteomes" id="UP000594195">
    <property type="component" value="Chromosome"/>
</dbReference>
<sequence>MKSIFAIILLTAIAGVNAQVIIGDAVGTATNKTSVLLEFAAKHNKGIIVPYVRTLPLPVSSTGGTILLDASTVTAARMKFFDGTIWKDLSGQNADISGVLATQPTGVTETNSKAVIGAQSSSADGVLVLESTTKAMVLPIVADVQDIPSPSPGMMVYVDRAGAKRLAVFNGDRWSFWKTIPVVTSLKTGKIWMDRNLGATQVATASNDAASYGDLYQWGRGADGHQLRTSAATTTLSSADTSESGSFIVSIPPSDWRSPKNDNLWQGVSGINNPCPIGFRLPTIAELENERQSWISNDAAGALASPLKLPMAGYRKSNGNNVGILTNVGSYGYYWTSSVASGSARYVGLNMSTTTNTTTHRADGLSIRCIKD</sequence>
<dbReference type="RefSeq" id="WP_193810861.1">
    <property type="nucleotide sequence ID" value="NZ_CP040442.1"/>
</dbReference>
<name>A0A7M2Y8W9_9FLAO</name>
<gene>
    <name evidence="2" type="ORF">Q73A0000_10075</name>
</gene>
<accession>A0A7M2Y8W9</accession>
<evidence type="ECO:0000313" key="2">
    <source>
        <dbReference type="EMBL" id="QOW10697.1"/>
    </source>
</evidence>
<organism evidence="2 3">
    <name type="scientific">Kaistella flava</name>
    <name type="common">ex Peng et al. 2021</name>
    <dbReference type="NCBI Taxonomy" id="2038776"/>
    <lineage>
        <taxon>Bacteria</taxon>
        <taxon>Pseudomonadati</taxon>
        <taxon>Bacteroidota</taxon>
        <taxon>Flavobacteriia</taxon>
        <taxon>Flavobacteriales</taxon>
        <taxon>Weeksellaceae</taxon>
        <taxon>Chryseobacterium group</taxon>
        <taxon>Kaistella</taxon>
    </lineage>
</organism>
<feature type="chain" id="PRO_5032733809" description="Fibrobacter succinogenes major paralogous domain-containing protein" evidence="1">
    <location>
        <begin position="19"/>
        <end position="372"/>
    </location>
</feature>
<evidence type="ECO:0008006" key="4">
    <source>
        <dbReference type="Google" id="ProtNLM"/>
    </source>
</evidence>
<dbReference type="KEGG" id="kfa:Q73A0000_10075"/>
<keyword evidence="3" id="KW-1185">Reference proteome</keyword>
<keyword evidence="1" id="KW-0732">Signal</keyword>
<dbReference type="AlphaFoldDB" id="A0A7M2Y8W9"/>
<reference evidence="2 3" key="1">
    <citation type="submission" date="2019-05" db="EMBL/GenBank/DDBJ databases">
        <title>Chryseobacterium sp. isolated from King George Island, maritime Antarctica.</title>
        <authorList>
            <person name="Peng X."/>
        </authorList>
    </citation>
    <scope>NUCLEOTIDE SEQUENCE [LARGE SCALE GENOMIC DNA]</scope>
    <source>
        <strain evidence="2 3">7-3A</strain>
    </source>
</reference>
<evidence type="ECO:0000313" key="3">
    <source>
        <dbReference type="Proteomes" id="UP000594195"/>
    </source>
</evidence>
<feature type="signal peptide" evidence="1">
    <location>
        <begin position="1"/>
        <end position="18"/>
    </location>
</feature>
<evidence type="ECO:0000256" key="1">
    <source>
        <dbReference type="SAM" id="SignalP"/>
    </source>
</evidence>
<proteinExistence type="predicted"/>